<dbReference type="EMBL" id="ML179570">
    <property type="protein sequence ID" value="THU84993.1"/>
    <property type="molecule type" value="Genomic_DNA"/>
</dbReference>
<sequence length="149" mass="16869">MSSMSSHTITMPSSTSSSTTSSTPFAIPAIEPSAKVHYSRNQIYQVFHRLHADPISRLVQRMYTHTRLVTLQENMPDCRAWIIHICLYVHIGASFQMSTLLYIHVQGKFYISTIQQVQYSVIKPVFYSRNLVSASSVLLSRSTVTPKDS</sequence>
<evidence type="ECO:0000313" key="3">
    <source>
        <dbReference type="Proteomes" id="UP000297245"/>
    </source>
</evidence>
<accession>A0A4S8L947</accession>
<feature type="region of interest" description="Disordered" evidence="1">
    <location>
        <begin position="1"/>
        <end position="23"/>
    </location>
</feature>
<protein>
    <submittedName>
        <fullName evidence="2">Uncharacterized protein</fullName>
    </submittedName>
</protein>
<gene>
    <name evidence="2" type="ORF">K435DRAFT_395299</name>
</gene>
<proteinExistence type="predicted"/>
<evidence type="ECO:0000313" key="2">
    <source>
        <dbReference type="EMBL" id="THU84993.1"/>
    </source>
</evidence>
<reference evidence="2 3" key="1">
    <citation type="journal article" date="2019" name="Nat. Ecol. Evol.">
        <title>Megaphylogeny resolves global patterns of mushroom evolution.</title>
        <authorList>
            <person name="Varga T."/>
            <person name="Krizsan K."/>
            <person name="Foldi C."/>
            <person name="Dima B."/>
            <person name="Sanchez-Garcia M."/>
            <person name="Sanchez-Ramirez S."/>
            <person name="Szollosi G.J."/>
            <person name="Szarkandi J.G."/>
            <person name="Papp V."/>
            <person name="Albert L."/>
            <person name="Andreopoulos W."/>
            <person name="Angelini C."/>
            <person name="Antonin V."/>
            <person name="Barry K.W."/>
            <person name="Bougher N.L."/>
            <person name="Buchanan P."/>
            <person name="Buyck B."/>
            <person name="Bense V."/>
            <person name="Catcheside P."/>
            <person name="Chovatia M."/>
            <person name="Cooper J."/>
            <person name="Damon W."/>
            <person name="Desjardin D."/>
            <person name="Finy P."/>
            <person name="Geml J."/>
            <person name="Haridas S."/>
            <person name="Hughes K."/>
            <person name="Justo A."/>
            <person name="Karasinski D."/>
            <person name="Kautmanova I."/>
            <person name="Kiss B."/>
            <person name="Kocsube S."/>
            <person name="Kotiranta H."/>
            <person name="LaButti K.M."/>
            <person name="Lechner B.E."/>
            <person name="Liimatainen K."/>
            <person name="Lipzen A."/>
            <person name="Lukacs Z."/>
            <person name="Mihaltcheva S."/>
            <person name="Morgado L.N."/>
            <person name="Niskanen T."/>
            <person name="Noordeloos M.E."/>
            <person name="Ohm R.A."/>
            <person name="Ortiz-Santana B."/>
            <person name="Ovrebo C."/>
            <person name="Racz N."/>
            <person name="Riley R."/>
            <person name="Savchenko A."/>
            <person name="Shiryaev A."/>
            <person name="Soop K."/>
            <person name="Spirin V."/>
            <person name="Szebenyi C."/>
            <person name="Tomsovsky M."/>
            <person name="Tulloss R.E."/>
            <person name="Uehling J."/>
            <person name="Grigoriev I.V."/>
            <person name="Vagvolgyi C."/>
            <person name="Papp T."/>
            <person name="Martin F.M."/>
            <person name="Miettinen O."/>
            <person name="Hibbett D.S."/>
            <person name="Nagy L.G."/>
        </authorList>
    </citation>
    <scope>NUCLEOTIDE SEQUENCE [LARGE SCALE GENOMIC DNA]</scope>
    <source>
        <strain evidence="2 3">CBS 962.96</strain>
    </source>
</reference>
<dbReference type="Proteomes" id="UP000297245">
    <property type="component" value="Unassembled WGS sequence"/>
</dbReference>
<evidence type="ECO:0000256" key="1">
    <source>
        <dbReference type="SAM" id="MobiDB-lite"/>
    </source>
</evidence>
<organism evidence="2 3">
    <name type="scientific">Dendrothele bispora (strain CBS 962.96)</name>
    <dbReference type="NCBI Taxonomy" id="1314807"/>
    <lineage>
        <taxon>Eukaryota</taxon>
        <taxon>Fungi</taxon>
        <taxon>Dikarya</taxon>
        <taxon>Basidiomycota</taxon>
        <taxon>Agaricomycotina</taxon>
        <taxon>Agaricomycetes</taxon>
        <taxon>Agaricomycetidae</taxon>
        <taxon>Agaricales</taxon>
        <taxon>Agaricales incertae sedis</taxon>
        <taxon>Dendrothele</taxon>
    </lineage>
</organism>
<dbReference type="AlphaFoldDB" id="A0A4S8L947"/>
<name>A0A4S8L947_DENBC</name>
<keyword evidence="3" id="KW-1185">Reference proteome</keyword>